<protein>
    <submittedName>
        <fullName evidence="2">Uncharacterized protein</fullName>
    </submittedName>
</protein>
<dbReference type="AlphaFoldDB" id="A0A242M3G1"/>
<evidence type="ECO:0000313" key="3">
    <source>
        <dbReference type="Proteomes" id="UP000195221"/>
    </source>
</evidence>
<evidence type="ECO:0000313" key="2">
    <source>
        <dbReference type="EMBL" id="OTP65723.1"/>
    </source>
</evidence>
<feature type="compositionally biased region" description="Low complexity" evidence="1">
    <location>
        <begin position="1"/>
        <end position="18"/>
    </location>
</feature>
<feature type="region of interest" description="Disordered" evidence="1">
    <location>
        <begin position="1"/>
        <end position="41"/>
    </location>
</feature>
<gene>
    <name evidence="2" type="ORF">PAMC26577_38710</name>
</gene>
<name>A0A242M3G1_CABSO</name>
<proteinExistence type="predicted"/>
<organism evidence="2 3">
    <name type="scientific">Caballeronia sordidicola</name>
    <name type="common">Burkholderia sordidicola</name>
    <dbReference type="NCBI Taxonomy" id="196367"/>
    <lineage>
        <taxon>Bacteria</taxon>
        <taxon>Pseudomonadati</taxon>
        <taxon>Pseudomonadota</taxon>
        <taxon>Betaproteobacteria</taxon>
        <taxon>Burkholderiales</taxon>
        <taxon>Burkholderiaceae</taxon>
        <taxon>Caballeronia</taxon>
    </lineage>
</organism>
<dbReference type="Proteomes" id="UP000195221">
    <property type="component" value="Unassembled WGS sequence"/>
</dbReference>
<dbReference type="EMBL" id="NBTZ01000172">
    <property type="protein sequence ID" value="OTP65723.1"/>
    <property type="molecule type" value="Genomic_DNA"/>
</dbReference>
<comment type="caution">
    <text evidence="2">The sequence shown here is derived from an EMBL/GenBank/DDBJ whole genome shotgun (WGS) entry which is preliminary data.</text>
</comment>
<sequence>MGAGRRYNSNVNRSSSSVFAKRATAPTSHSDTFISRVHSRT</sequence>
<accession>A0A242M3G1</accession>
<evidence type="ECO:0000256" key="1">
    <source>
        <dbReference type="SAM" id="MobiDB-lite"/>
    </source>
</evidence>
<reference evidence="2 3" key="1">
    <citation type="submission" date="2017-03" db="EMBL/GenBank/DDBJ databases">
        <title>Genome analysis of strain PAMC 26577.</title>
        <authorList>
            <person name="Oh H.-M."/>
            <person name="Yang J.-A."/>
        </authorList>
    </citation>
    <scope>NUCLEOTIDE SEQUENCE [LARGE SCALE GENOMIC DNA]</scope>
    <source>
        <strain evidence="2 3">PAMC 26577</strain>
    </source>
</reference>